<keyword evidence="3" id="KW-1185">Reference proteome</keyword>
<dbReference type="OrthoDB" id="7211154at2"/>
<accession>A0A558RB68</accession>
<evidence type="ECO:0000256" key="1">
    <source>
        <dbReference type="SAM" id="SignalP"/>
    </source>
</evidence>
<dbReference type="AlphaFoldDB" id="A0A558RB68"/>
<dbReference type="RefSeq" id="WP_145148196.1">
    <property type="nucleotide sequence ID" value="NZ_VNIM01000008.1"/>
</dbReference>
<proteinExistence type="predicted"/>
<sequence>MKKLTALFAGMAIALAAPTMALAAGYTTAVTTIGTLKADPAAHAIVEKHLPGLLDNPQMDMAAGMTFRAIQPMAGDKVPEEALNKIDADLAKLPAKK</sequence>
<feature type="chain" id="PRO_5021891307" evidence="1">
    <location>
        <begin position="24"/>
        <end position="97"/>
    </location>
</feature>
<gene>
    <name evidence="2" type="ORF">FOY91_03540</name>
</gene>
<dbReference type="EMBL" id="VNIM01000008">
    <property type="protein sequence ID" value="TVV76614.1"/>
    <property type="molecule type" value="Genomic_DNA"/>
</dbReference>
<feature type="signal peptide" evidence="1">
    <location>
        <begin position="1"/>
        <end position="23"/>
    </location>
</feature>
<keyword evidence="1" id="KW-0732">Signal</keyword>
<dbReference type="Proteomes" id="UP000318681">
    <property type="component" value="Unassembled WGS sequence"/>
</dbReference>
<name>A0A558RB68_9SPHN</name>
<protein>
    <submittedName>
        <fullName evidence="2">Uncharacterized protein</fullName>
    </submittedName>
</protein>
<evidence type="ECO:0000313" key="3">
    <source>
        <dbReference type="Proteomes" id="UP000318681"/>
    </source>
</evidence>
<reference evidence="2 3" key="1">
    <citation type="submission" date="2019-07" db="EMBL/GenBank/DDBJ databases">
        <title>Sphingomonas solaris sp. nov., isolated from a solar panel from Boston, Massachusetts.</title>
        <authorList>
            <person name="Tanner K."/>
            <person name="Pascual J."/>
            <person name="Mancuso C."/>
            <person name="Pereto J."/>
            <person name="Khalil A."/>
            <person name="Vilanova C."/>
        </authorList>
    </citation>
    <scope>NUCLEOTIDE SEQUENCE [LARGE SCALE GENOMIC DNA]</scope>
    <source>
        <strain evidence="2 3">R4DWN</strain>
    </source>
</reference>
<evidence type="ECO:0000313" key="2">
    <source>
        <dbReference type="EMBL" id="TVV76614.1"/>
    </source>
</evidence>
<comment type="caution">
    <text evidence="2">The sequence shown here is derived from an EMBL/GenBank/DDBJ whole genome shotgun (WGS) entry which is preliminary data.</text>
</comment>
<organism evidence="2 3">
    <name type="scientific">Alterirhizorhabdus solaris</name>
    <dbReference type="NCBI Taxonomy" id="2529389"/>
    <lineage>
        <taxon>Bacteria</taxon>
        <taxon>Pseudomonadati</taxon>
        <taxon>Pseudomonadota</taxon>
        <taxon>Alphaproteobacteria</taxon>
        <taxon>Sphingomonadales</taxon>
        <taxon>Rhizorhabdaceae</taxon>
        <taxon>Alterirhizorhabdus</taxon>
    </lineage>
</organism>